<dbReference type="Proteomes" id="UP000017861">
    <property type="component" value="Unassembled WGS sequence"/>
</dbReference>
<evidence type="ECO:0000256" key="1">
    <source>
        <dbReference type="SAM" id="MobiDB-lite"/>
    </source>
</evidence>
<proteinExistence type="predicted"/>
<keyword evidence="2" id="KW-0472">Membrane</keyword>
<organism evidence="3 4">
    <name type="scientific">Trypanosoma cruzi Dm28c</name>
    <dbReference type="NCBI Taxonomy" id="1416333"/>
    <lineage>
        <taxon>Eukaryota</taxon>
        <taxon>Discoba</taxon>
        <taxon>Euglenozoa</taxon>
        <taxon>Kinetoplastea</taxon>
        <taxon>Metakinetoplastina</taxon>
        <taxon>Trypanosomatida</taxon>
        <taxon>Trypanosomatidae</taxon>
        <taxon>Trypanosoma</taxon>
        <taxon>Schizotrypanum</taxon>
    </lineage>
</organism>
<reference evidence="3 4" key="1">
    <citation type="journal article" date="2014" name="Genome Announc.">
        <title>Trypanosoma cruzi Clone Dm28c Draft Genome Sequence.</title>
        <authorList>
            <person name="Grisard E.C."/>
            <person name="Teixeira S.M."/>
            <person name="de Almeida L.G."/>
            <person name="Stoco P.H."/>
            <person name="Gerber A.L."/>
            <person name="Talavera-Lopez C."/>
            <person name="Lima O.C."/>
            <person name="Andersson B."/>
            <person name="de Vasconcelos A.T."/>
        </authorList>
    </citation>
    <scope>NUCLEOTIDE SEQUENCE [LARGE SCALE GENOMIC DNA]</scope>
    <source>
        <strain evidence="3 4">Dm28c</strain>
    </source>
</reference>
<gene>
    <name evidence="3" type="ORF">TCDM_05158</name>
</gene>
<name>V5DFQ5_TRYCR</name>
<evidence type="ECO:0000313" key="4">
    <source>
        <dbReference type="Proteomes" id="UP000017861"/>
    </source>
</evidence>
<dbReference type="OrthoDB" id="245070at2759"/>
<dbReference type="EMBL" id="AYLP01000048">
    <property type="protein sequence ID" value="ESS66261.1"/>
    <property type="molecule type" value="Genomic_DNA"/>
</dbReference>
<feature type="compositionally biased region" description="Polar residues" evidence="1">
    <location>
        <begin position="159"/>
        <end position="176"/>
    </location>
</feature>
<dbReference type="AlphaFoldDB" id="V5DFQ5"/>
<protein>
    <submittedName>
        <fullName evidence="3">Uncharacterized protein</fullName>
    </submittedName>
</protein>
<evidence type="ECO:0000256" key="2">
    <source>
        <dbReference type="SAM" id="Phobius"/>
    </source>
</evidence>
<feature type="transmembrane region" description="Helical" evidence="2">
    <location>
        <begin position="282"/>
        <end position="303"/>
    </location>
</feature>
<sequence length="388" mass="44488">MRIPAFVNFLYLFVFFSFLFPGYGAANMACRTHNYMRVLFGDCEDLFLLFFHVQKIFFLWIYVCMYLCAAEGSPCTGPFINCLRKRTSHLYYLVSKKGAPRGRMNACKMMMMMMMWRRTCLVSPAVGVGVHRLSFLSIPQSAKRSYTTSNQKNEDHVSDASTEPPMTSSPSASVDNESAPAASFETSTKESSTSIKKDEVQTDVEPLRWVQDSRDDPLTEPIFDEKGQFIVSRVQWPTGEIAYTTPPPPDGKLAPRFGYNIVQVKKDVSWWKHYQKYPRFSIAYVNIHVLFLLGAAWLAAFLTDEYRKTMEEMRTPGAMVGEQRGRGSVNRQSQKVAFTPGEMTEIIGRAQNNWLDAKTEANYIGSKDYNMKKIPRPKEFSMEDFRKR</sequence>
<feature type="region of interest" description="Disordered" evidence="1">
    <location>
        <begin position="146"/>
        <end position="199"/>
    </location>
</feature>
<comment type="caution">
    <text evidence="3">The sequence shown here is derived from an EMBL/GenBank/DDBJ whole genome shotgun (WGS) entry which is preliminary data.</text>
</comment>
<keyword evidence="2" id="KW-0812">Transmembrane</keyword>
<feature type="compositionally biased region" description="Low complexity" evidence="1">
    <location>
        <begin position="183"/>
        <end position="194"/>
    </location>
</feature>
<dbReference type="VEuPathDB" id="TriTrypDB:TCDM_05158"/>
<accession>V5DFQ5</accession>
<evidence type="ECO:0000313" key="3">
    <source>
        <dbReference type="EMBL" id="ESS66261.1"/>
    </source>
</evidence>
<keyword evidence="2" id="KW-1133">Transmembrane helix</keyword>
<feature type="transmembrane region" description="Helical" evidence="2">
    <location>
        <begin position="6"/>
        <end position="26"/>
    </location>
</feature>
<feature type="transmembrane region" description="Helical" evidence="2">
    <location>
        <begin position="46"/>
        <end position="63"/>
    </location>
</feature>